<evidence type="ECO:0000256" key="1">
    <source>
        <dbReference type="SAM" id="Phobius"/>
    </source>
</evidence>
<keyword evidence="1" id="KW-0472">Membrane</keyword>
<feature type="transmembrane region" description="Helical" evidence="1">
    <location>
        <begin position="161"/>
        <end position="181"/>
    </location>
</feature>
<sequence length="324" mass="35951">MSEAAQKCPSLVTAWRVTYILTGCQEGATKVIQESIDELLQHPGVHDRHRLEMLFYSILRRRCLRFPARCELTGPLAELHALAEPDRSAQVLLELNALDAEEILHLLNVTKLPPAAPENPALADALAHLLPTPEEDKQLIEAAEAVAGRHANKKFSIRNPASIAVGIGFLLMVAVLTWNFLGKAGTFPDEAIKVATQGNSAGAEQFDPVTEKTGGLQDWFILKGFDNFRLPPGFDRFDAVGVRMFRYEGEAVAQAAAVNGDDTMFFYSFPSQKLGIDVVPEKSWRITEADRMVLAIREEDDVCFMVAFPGKKKDMEEFLRRTAK</sequence>
<comment type="caution">
    <text evidence="2">The sequence shown here is derived from an EMBL/GenBank/DDBJ whole genome shotgun (WGS) entry which is preliminary data.</text>
</comment>
<dbReference type="InParanoid" id="A0A146G3V4"/>
<keyword evidence="1" id="KW-1133">Transmembrane helix</keyword>
<dbReference type="AlphaFoldDB" id="A0A146G3V4"/>
<organism evidence="2 3">
    <name type="scientific">Terrimicrobium sacchariphilum</name>
    <dbReference type="NCBI Taxonomy" id="690879"/>
    <lineage>
        <taxon>Bacteria</taxon>
        <taxon>Pseudomonadati</taxon>
        <taxon>Verrucomicrobiota</taxon>
        <taxon>Terrimicrobiia</taxon>
        <taxon>Terrimicrobiales</taxon>
        <taxon>Terrimicrobiaceae</taxon>
        <taxon>Terrimicrobium</taxon>
    </lineage>
</organism>
<evidence type="ECO:0000313" key="3">
    <source>
        <dbReference type="Proteomes" id="UP000076023"/>
    </source>
</evidence>
<protein>
    <submittedName>
        <fullName evidence="2">Uncharacterized protein</fullName>
    </submittedName>
</protein>
<name>A0A146G3V4_TERSA</name>
<dbReference type="OrthoDB" id="9760333at2"/>
<proteinExistence type="predicted"/>
<keyword evidence="1" id="KW-0812">Transmembrane</keyword>
<dbReference type="RefSeq" id="WP_153811195.1">
    <property type="nucleotide sequence ID" value="NZ_BDCO01000002.1"/>
</dbReference>
<keyword evidence="3" id="KW-1185">Reference proteome</keyword>
<reference evidence="3" key="1">
    <citation type="journal article" date="2017" name="Genome Announc.">
        <title>Draft Genome Sequence of Terrimicrobium sacchariphilum NM-5T, a Facultative Anaerobic Soil Bacterium of the Class Spartobacteria.</title>
        <authorList>
            <person name="Qiu Y.L."/>
            <person name="Tourlousse D.M."/>
            <person name="Matsuura N."/>
            <person name="Ohashi A."/>
            <person name="Sekiguchi Y."/>
        </authorList>
    </citation>
    <scope>NUCLEOTIDE SEQUENCE [LARGE SCALE GENOMIC DNA]</scope>
    <source>
        <strain evidence="3">NM-5</strain>
    </source>
</reference>
<evidence type="ECO:0000313" key="2">
    <source>
        <dbReference type="EMBL" id="GAT31707.1"/>
    </source>
</evidence>
<accession>A0A146G3V4</accession>
<dbReference type="Proteomes" id="UP000076023">
    <property type="component" value="Unassembled WGS sequence"/>
</dbReference>
<gene>
    <name evidence="2" type="ORF">TSACC_2101</name>
</gene>
<dbReference type="EMBL" id="BDCO01000002">
    <property type="protein sequence ID" value="GAT31707.1"/>
    <property type="molecule type" value="Genomic_DNA"/>
</dbReference>